<accession>A0A6P1NRY4</accession>
<dbReference type="InterPro" id="IPR050765">
    <property type="entry name" value="Riboflavin_Biosynth_HTPR"/>
</dbReference>
<proteinExistence type="predicted"/>
<dbReference type="GO" id="GO:0008703">
    <property type="term" value="F:5-amino-6-(5-phosphoribosylamino)uracil reductase activity"/>
    <property type="evidence" value="ECO:0007669"/>
    <property type="project" value="InterPro"/>
</dbReference>
<dbReference type="EMBL" id="CP047898">
    <property type="protein sequence ID" value="QHK21898.1"/>
    <property type="molecule type" value="Genomic_DNA"/>
</dbReference>
<feature type="domain" description="Bacterial bifunctional deaminase-reductase C-terminal" evidence="1">
    <location>
        <begin position="2"/>
        <end position="174"/>
    </location>
</feature>
<evidence type="ECO:0000259" key="1">
    <source>
        <dbReference type="Pfam" id="PF01872"/>
    </source>
</evidence>
<dbReference type="Pfam" id="PF01872">
    <property type="entry name" value="RibD_C"/>
    <property type="match status" value="1"/>
</dbReference>
<dbReference type="SUPFAM" id="SSF53597">
    <property type="entry name" value="Dihydrofolate reductase-like"/>
    <property type="match status" value="1"/>
</dbReference>
<dbReference type="GO" id="GO:0009231">
    <property type="term" value="P:riboflavin biosynthetic process"/>
    <property type="evidence" value="ECO:0007669"/>
    <property type="project" value="InterPro"/>
</dbReference>
<reference evidence="2 3" key="1">
    <citation type="submission" date="2020-01" db="EMBL/GenBank/DDBJ databases">
        <title>Pseudarthrobacter psychrotolerans sp. nov., isolated from antarctic soil.</title>
        <authorList>
            <person name="Shin Y."/>
            <person name="Park W."/>
        </authorList>
    </citation>
    <scope>NUCLEOTIDE SEQUENCE [LARGE SCALE GENOMIC DNA]</scope>
    <source>
        <strain evidence="2 3">YJ56</strain>
    </source>
</reference>
<keyword evidence="3" id="KW-1185">Reference proteome</keyword>
<evidence type="ECO:0000313" key="3">
    <source>
        <dbReference type="Proteomes" id="UP000464186"/>
    </source>
</evidence>
<gene>
    <name evidence="2" type="ORF">GU243_22005</name>
</gene>
<dbReference type="PANTHER" id="PTHR38011:SF2">
    <property type="entry name" value="BIFUNCTIONAL DEAMINASE-REDUCTASE DOMAIN PROTEIN"/>
    <property type="match status" value="1"/>
</dbReference>
<protein>
    <submittedName>
        <fullName evidence="2">Dihydrofolate reductase</fullName>
    </submittedName>
</protein>
<dbReference type="Proteomes" id="UP000464186">
    <property type="component" value="Chromosome"/>
</dbReference>
<dbReference type="KEGG" id="psey:GU243_22005"/>
<dbReference type="InterPro" id="IPR024072">
    <property type="entry name" value="DHFR-like_dom_sf"/>
</dbReference>
<dbReference type="Gene3D" id="3.40.430.10">
    <property type="entry name" value="Dihydrofolate Reductase, subunit A"/>
    <property type="match status" value="1"/>
</dbReference>
<name>A0A6P1NRY4_9MICC</name>
<dbReference type="PANTHER" id="PTHR38011">
    <property type="entry name" value="DIHYDROFOLATE REDUCTASE FAMILY PROTEIN (AFU_ORTHOLOGUE AFUA_8G06820)"/>
    <property type="match status" value="1"/>
</dbReference>
<dbReference type="InterPro" id="IPR002734">
    <property type="entry name" value="RibDG_C"/>
</dbReference>
<dbReference type="AlphaFoldDB" id="A0A6P1NRY4"/>
<sequence length="183" mass="20245">MRKVTSGLFHSVDGVVSDPFRWQFDSFDDDLSKGLTGMMERVDTVVLGRVSYQEWAGYWPTAPADEDFAAFINPVEKFVASRTLTEPFEWQNSHLIEGPLEEFVAALKERDGGEIAVTGSISVVRQLLFAGLLDELTLITHPVVAGSGRKLFEDGDPVTRLGLKDQYRTTKGNVVSTYGLLGE</sequence>
<evidence type="ECO:0000313" key="2">
    <source>
        <dbReference type="EMBL" id="QHK21898.1"/>
    </source>
</evidence>
<organism evidence="2 3">
    <name type="scientific">Pseudarthrobacter psychrotolerans</name>
    <dbReference type="NCBI Taxonomy" id="2697569"/>
    <lineage>
        <taxon>Bacteria</taxon>
        <taxon>Bacillati</taxon>
        <taxon>Actinomycetota</taxon>
        <taxon>Actinomycetes</taxon>
        <taxon>Micrococcales</taxon>
        <taxon>Micrococcaceae</taxon>
        <taxon>Pseudarthrobacter</taxon>
    </lineage>
</organism>